<feature type="active site" evidence="1">
    <location>
        <position position="289"/>
    </location>
</feature>
<dbReference type="SUPFAM" id="SSF54211">
    <property type="entry name" value="Ribosomal protein S5 domain 2-like"/>
    <property type="match status" value="1"/>
</dbReference>
<feature type="domain" description="Lon proteolytic" evidence="2">
    <location>
        <begin position="236"/>
        <end position="337"/>
    </location>
</feature>
<dbReference type="Gene3D" id="2.30.42.10">
    <property type="match status" value="1"/>
</dbReference>
<gene>
    <name evidence="3" type="ORF">GCM10009855_06950</name>
</gene>
<keyword evidence="1" id="KW-0720">Serine protease</keyword>
<dbReference type="InterPro" id="IPR014721">
    <property type="entry name" value="Ribsml_uS5_D2-typ_fold_subgr"/>
</dbReference>
<accession>A0ABP5U5I7</accession>
<dbReference type="RefSeq" id="WP_346074936.1">
    <property type="nucleotide sequence ID" value="NZ_BAAARB010000003.1"/>
</dbReference>
<dbReference type="InterPro" id="IPR020568">
    <property type="entry name" value="Ribosomal_Su5_D2-typ_SF"/>
</dbReference>
<evidence type="ECO:0000313" key="4">
    <source>
        <dbReference type="Proteomes" id="UP001501170"/>
    </source>
</evidence>
<reference evidence="4" key="1">
    <citation type="journal article" date="2019" name="Int. J. Syst. Evol. Microbiol.">
        <title>The Global Catalogue of Microorganisms (GCM) 10K type strain sequencing project: providing services to taxonomists for standard genome sequencing and annotation.</title>
        <authorList>
            <consortium name="The Broad Institute Genomics Platform"/>
            <consortium name="The Broad Institute Genome Sequencing Center for Infectious Disease"/>
            <person name="Wu L."/>
            <person name="Ma J."/>
        </authorList>
    </citation>
    <scope>NUCLEOTIDE SEQUENCE [LARGE SCALE GENOMIC DNA]</scope>
    <source>
        <strain evidence="4">JCM 16227</strain>
    </source>
</reference>
<comment type="caution">
    <text evidence="3">The sequence shown here is derived from an EMBL/GenBank/DDBJ whole genome shotgun (WGS) entry which is preliminary data.</text>
</comment>
<keyword evidence="4" id="KW-1185">Reference proteome</keyword>
<dbReference type="Pfam" id="PF13180">
    <property type="entry name" value="PDZ_2"/>
    <property type="match status" value="1"/>
</dbReference>
<keyword evidence="1" id="KW-0645">Protease</keyword>
<dbReference type="InterPro" id="IPR027065">
    <property type="entry name" value="Lon_Prtase"/>
</dbReference>
<evidence type="ECO:0000313" key="3">
    <source>
        <dbReference type="EMBL" id="GAA2370260.1"/>
    </source>
</evidence>
<dbReference type="InterPro" id="IPR001478">
    <property type="entry name" value="PDZ"/>
</dbReference>
<proteinExistence type="inferred from homology"/>
<sequence length="346" mass="35983">MTIKPAHRRIATITVGVVVLLAFVIAGMTLRVPYVALGPGPTVNTLGDVEGKPVVEVTGAVDPDPKGNLNLTTVSLRDGLSLFQALGMWASGTYELQPRELYYPPDQTVEQVQQQNTEQMSGSETNATMASLNYLHKPVAIGVGAVASKGPADGKLAPRDRILTLDGVAIDGPKALADVLARHKPGDEVELTVQRGPQRLTQQVKLGARPDDPAKAFLGVTPQMMAADPNINIVFNVGDIGGPSAGLMLTLSVIDHLTPGDLSHGQFVAGTGTIDPNGKVGTIGGIPHKIKAARDAGATVFLVPAGNCDAAKSDAPDGIELVKVDTLTDAVNALDTLGTDKARPHC</sequence>
<dbReference type="SUPFAM" id="SSF50156">
    <property type="entry name" value="PDZ domain-like"/>
    <property type="match status" value="1"/>
</dbReference>
<evidence type="ECO:0000256" key="1">
    <source>
        <dbReference type="PROSITE-ProRule" id="PRU01122"/>
    </source>
</evidence>
<dbReference type="PANTHER" id="PTHR10046">
    <property type="entry name" value="ATP DEPENDENT LON PROTEASE FAMILY MEMBER"/>
    <property type="match status" value="1"/>
</dbReference>
<keyword evidence="1" id="KW-0378">Hydrolase</keyword>
<dbReference type="InterPro" id="IPR036034">
    <property type="entry name" value="PDZ_sf"/>
</dbReference>
<comment type="similarity">
    <text evidence="1">Belongs to the peptidase S16 family.</text>
</comment>
<comment type="catalytic activity">
    <reaction evidence="1">
        <text>Hydrolysis of proteins in presence of ATP.</text>
        <dbReference type="EC" id="3.4.21.53"/>
    </reaction>
</comment>
<dbReference type="PROSITE" id="PS51786">
    <property type="entry name" value="LON_PROTEOLYTIC"/>
    <property type="match status" value="1"/>
</dbReference>
<evidence type="ECO:0000259" key="2">
    <source>
        <dbReference type="PROSITE" id="PS51786"/>
    </source>
</evidence>
<dbReference type="Pfam" id="PF05362">
    <property type="entry name" value="Lon_C"/>
    <property type="match status" value="1"/>
</dbReference>
<protein>
    <recommendedName>
        <fullName evidence="1">endopeptidase La</fullName>
        <ecNumber evidence="1">3.4.21.53</ecNumber>
    </recommendedName>
</protein>
<dbReference type="InterPro" id="IPR008269">
    <property type="entry name" value="Lon_proteolytic"/>
</dbReference>
<organism evidence="3 4">
    <name type="scientific">Gordonia cholesterolivorans</name>
    <dbReference type="NCBI Taxonomy" id="559625"/>
    <lineage>
        <taxon>Bacteria</taxon>
        <taxon>Bacillati</taxon>
        <taxon>Actinomycetota</taxon>
        <taxon>Actinomycetes</taxon>
        <taxon>Mycobacteriales</taxon>
        <taxon>Gordoniaceae</taxon>
        <taxon>Gordonia</taxon>
    </lineage>
</organism>
<dbReference type="EC" id="3.4.21.53" evidence="1"/>
<dbReference type="Gene3D" id="3.30.230.10">
    <property type="match status" value="1"/>
</dbReference>
<name>A0ABP5U5I7_9ACTN</name>
<dbReference type="EMBL" id="BAAARB010000003">
    <property type="protein sequence ID" value="GAA2370260.1"/>
    <property type="molecule type" value="Genomic_DNA"/>
</dbReference>
<dbReference type="Proteomes" id="UP001501170">
    <property type="component" value="Unassembled WGS sequence"/>
</dbReference>
<feature type="active site" evidence="1">
    <location>
        <position position="244"/>
    </location>
</feature>